<keyword evidence="7" id="KW-0313">Glucose metabolism</keyword>
<name>A0AAF0I6Z6_9ENTE</name>
<comment type="catalytic activity">
    <reaction evidence="1">
        <text>alpha-D-glucose 1-phosphate = alpha-D-glucose 6-phosphate</text>
        <dbReference type="Rhea" id="RHEA:23536"/>
        <dbReference type="ChEBI" id="CHEBI:58225"/>
        <dbReference type="ChEBI" id="CHEBI:58601"/>
        <dbReference type="EC" id="5.4.2.2"/>
    </reaction>
</comment>
<evidence type="ECO:0000256" key="15">
    <source>
        <dbReference type="RuleBase" id="RU004326"/>
    </source>
</evidence>
<evidence type="ECO:0000259" key="17">
    <source>
        <dbReference type="Pfam" id="PF02878"/>
    </source>
</evidence>
<dbReference type="InterPro" id="IPR005846">
    <property type="entry name" value="A-D-PHexomutase_a/b/a-III"/>
</dbReference>
<reference evidence="20" key="1">
    <citation type="submission" date="2022-10" db="EMBL/GenBank/DDBJ databases">
        <title>Vagococcus sp. isolated from poultry meat.</title>
        <authorList>
            <person name="Johansson P."/>
            <person name="Bjorkroth J."/>
        </authorList>
    </citation>
    <scope>NUCLEOTIDE SEQUENCE</scope>
    <source>
        <strain evidence="20">STAA11</strain>
    </source>
</reference>
<accession>A0AAF0I6Z6</accession>
<protein>
    <recommendedName>
        <fullName evidence="12">Phosphoglucomutase</fullName>
        <ecNumber evidence="6">5.4.2.2</ecNumber>
    </recommendedName>
    <alternativeName>
        <fullName evidence="14">Alpha-phosphoglucomutase</fullName>
    </alternativeName>
    <alternativeName>
        <fullName evidence="13">Glucose phosphomutase</fullName>
    </alternativeName>
</protein>
<comment type="cofactor">
    <cofactor evidence="2">
        <name>Mg(2+)</name>
        <dbReference type="ChEBI" id="CHEBI:18420"/>
    </cofactor>
</comment>
<evidence type="ECO:0000256" key="4">
    <source>
        <dbReference type="ARBA" id="ARBA00005189"/>
    </source>
</evidence>
<dbReference type="GO" id="GO:0000287">
    <property type="term" value="F:magnesium ion binding"/>
    <property type="evidence" value="ECO:0007669"/>
    <property type="project" value="InterPro"/>
</dbReference>
<sequence>MMWNEIYREWCQVEGLAEEVVKDLAYLKTQPDQLKEAFYAPLEFGTAGIRGRLGAGINRINRYTIRQVSEGLARYIDSFGEGYKAQGVIIAYDSRYYSKEFGLETAKVLARHQIKAYLFDEMRPTPELSFAVRELGCFAGVMITASHNPVAYNGYKIYGPDGGQLPPKQANQLTKFVRQVKNPLEVKVAEHSETSPHQLIEIVGPEIDECYLQKVTSVIMSPQLIAAYGQELKIVYTPLHGVGKKIVTNALARSGFEAVIVEPHQAEGDPAFPTVVSPNPEELTAFELAIALAKKEEAEIVVATDPDADRLGVAVRNGREYQLLSGNQIAALLVHYLLINKKEKGTLHPKETVIKSIVSTNLVNEICKEFDSQVIEVLTGFKFIGEKIAELELKDETAFLFGFEESYGYLIKPFVRDKDAIQAFILLAEVTAYYKSRQETLLQGLEKLSQNYGYFKEETLSLTYEGIAGKEHIQTLMSFFRTSSMKTIGGVEVVGVSDYQSGLKIDRRSGTSSSLDSTHSDVLKYYLVDDSWLAIRPSGTEPKIKFYFGVTGSSEKEASNKLIKLLKAIETLIACVPKSNK</sequence>
<evidence type="ECO:0000256" key="14">
    <source>
        <dbReference type="ARBA" id="ARBA00041467"/>
    </source>
</evidence>
<dbReference type="KEGG" id="vie:OL234_03210"/>
<dbReference type="GO" id="GO:0008973">
    <property type="term" value="F:phosphopentomutase activity"/>
    <property type="evidence" value="ECO:0007669"/>
    <property type="project" value="TreeGrafter"/>
</dbReference>
<evidence type="ECO:0000256" key="5">
    <source>
        <dbReference type="ARBA" id="ARBA00010231"/>
    </source>
</evidence>
<evidence type="ECO:0000256" key="3">
    <source>
        <dbReference type="ARBA" id="ARBA00005164"/>
    </source>
</evidence>
<dbReference type="Pfam" id="PF02878">
    <property type="entry name" value="PGM_PMM_I"/>
    <property type="match status" value="1"/>
</dbReference>
<dbReference type="CDD" id="cd05799">
    <property type="entry name" value="PGM2"/>
    <property type="match status" value="1"/>
</dbReference>
<dbReference type="InterPro" id="IPR005843">
    <property type="entry name" value="A-D-PHexomutase_C"/>
</dbReference>
<evidence type="ECO:0000259" key="19">
    <source>
        <dbReference type="Pfam" id="PF02880"/>
    </source>
</evidence>
<dbReference type="InterPro" id="IPR005844">
    <property type="entry name" value="A-D-PHexomutase_a/b/a-I"/>
</dbReference>
<evidence type="ECO:0000256" key="2">
    <source>
        <dbReference type="ARBA" id="ARBA00001946"/>
    </source>
</evidence>
<dbReference type="EMBL" id="CP110232">
    <property type="protein sequence ID" value="WEG73933.1"/>
    <property type="molecule type" value="Genomic_DNA"/>
</dbReference>
<feature type="domain" description="Alpha-D-phosphohexomutase C-terminal" evidence="16">
    <location>
        <begin position="520"/>
        <end position="557"/>
    </location>
</feature>
<keyword evidence="9 15" id="KW-0479">Metal-binding</keyword>
<feature type="domain" description="Alpha-D-phosphohexomutase alpha/beta/alpha" evidence="17">
    <location>
        <begin position="43"/>
        <end position="180"/>
    </location>
</feature>
<dbReference type="InterPro" id="IPR005845">
    <property type="entry name" value="A-D-PHexomutase_a/b/a-II"/>
</dbReference>
<comment type="pathway">
    <text evidence="4">Lipid metabolism.</text>
</comment>
<dbReference type="PANTHER" id="PTHR45745:SF1">
    <property type="entry name" value="PHOSPHOGLUCOMUTASE 2B-RELATED"/>
    <property type="match status" value="1"/>
</dbReference>
<evidence type="ECO:0000313" key="20">
    <source>
        <dbReference type="EMBL" id="WEG73933.1"/>
    </source>
</evidence>
<evidence type="ECO:0000256" key="6">
    <source>
        <dbReference type="ARBA" id="ARBA00012728"/>
    </source>
</evidence>
<dbReference type="EC" id="5.4.2.2" evidence="6"/>
<feature type="domain" description="Alpha-D-phosphohexomutase alpha/beta/alpha" evidence="19">
    <location>
        <begin position="326"/>
        <end position="442"/>
    </location>
</feature>
<organism evidence="20 21">
    <name type="scientific">Vagococcus intermedius</name>
    <dbReference type="NCBI Taxonomy" id="2991418"/>
    <lineage>
        <taxon>Bacteria</taxon>
        <taxon>Bacillati</taxon>
        <taxon>Bacillota</taxon>
        <taxon>Bacilli</taxon>
        <taxon>Lactobacillales</taxon>
        <taxon>Enterococcaceae</taxon>
        <taxon>Vagococcus</taxon>
    </lineage>
</organism>
<proteinExistence type="inferred from homology"/>
<dbReference type="Gene3D" id="3.40.120.10">
    <property type="entry name" value="Alpha-D-Glucose-1,6-Bisphosphate, subunit A, domain 3"/>
    <property type="match status" value="3"/>
</dbReference>
<dbReference type="Proteomes" id="UP001179647">
    <property type="component" value="Chromosome"/>
</dbReference>
<gene>
    <name evidence="20" type="ORF">OL234_03210</name>
</gene>
<evidence type="ECO:0000256" key="7">
    <source>
        <dbReference type="ARBA" id="ARBA00022526"/>
    </source>
</evidence>
<keyword evidence="21" id="KW-1185">Reference proteome</keyword>
<dbReference type="GO" id="GO:0004614">
    <property type="term" value="F:phosphoglucomutase activity"/>
    <property type="evidence" value="ECO:0007669"/>
    <property type="project" value="UniProtKB-EC"/>
</dbReference>
<evidence type="ECO:0000256" key="1">
    <source>
        <dbReference type="ARBA" id="ARBA00000443"/>
    </source>
</evidence>
<keyword evidence="7" id="KW-0119">Carbohydrate metabolism</keyword>
<dbReference type="SUPFAM" id="SSF55957">
    <property type="entry name" value="Phosphoglucomutase, C-terminal domain"/>
    <property type="match status" value="1"/>
</dbReference>
<evidence type="ECO:0000256" key="13">
    <source>
        <dbReference type="ARBA" id="ARBA00041398"/>
    </source>
</evidence>
<evidence type="ECO:0000256" key="8">
    <source>
        <dbReference type="ARBA" id="ARBA00022553"/>
    </source>
</evidence>
<dbReference type="PRINTS" id="PR00509">
    <property type="entry name" value="PGMPMM"/>
</dbReference>
<dbReference type="RefSeq" id="WP_275469733.1">
    <property type="nucleotide sequence ID" value="NZ_CP110232.1"/>
</dbReference>
<dbReference type="PANTHER" id="PTHR45745">
    <property type="entry name" value="PHOSPHOMANNOMUTASE 45A"/>
    <property type="match status" value="1"/>
</dbReference>
<dbReference type="Gene3D" id="3.30.310.50">
    <property type="entry name" value="Alpha-D-phosphohexomutase, C-terminal domain"/>
    <property type="match status" value="1"/>
</dbReference>
<dbReference type="GO" id="GO:0006166">
    <property type="term" value="P:purine ribonucleoside salvage"/>
    <property type="evidence" value="ECO:0007669"/>
    <property type="project" value="TreeGrafter"/>
</dbReference>
<evidence type="ECO:0000256" key="9">
    <source>
        <dbReference type="ARBA" id="ARBA00022723"/>
    </source>
</evidence>
<comment type="similarity">
    <text evidence="5 15">Belongs to the phosphohexose mutase family.</text>
</comment>
<keyword evidence="10 15" id="KW-0460">Magnesium</keyword>
<dbReference type="GO" id="GO:0006006">
    <property type="term" value="P:glucose metabolic process"/>
    <property type="evidence" value="ECO:0007669"/>
    <property type="project" value="UniProtKB-KW"/>
</dbReference>
<keyword evidence="11" id="KW-0413">Isomerase</keyword>
<comment type="pathway">
    <text evidence="3">Glycolipid metabolism; diglucosyl-diacylglycerol biosynthesis.</text>
</comment>
<dbReference type="Pfam" id="PF02879">
    <property type="entry name" value="PGM_PMM_II"/>
    <property type="match status" value="1"/>
</dbReference>
<dbReference type="PROSITE" id="PS00710">
    <property type="entry name" value="PGM_PMM"/>
    <property type="match status" value="1"/>
</dbReference>
<evidence type="ECO:0000256" key="10">
    <source>
        <dbReference type="ARBA" id="ARBA00022842"/>
    </source>
</evidence>
<evidence type="ECO:0000313" key="21">
    <source>
        <dbReference type="Proteomes" id="UP001179647"/>
    </source>
</evidence>
<dbReference type="InterPro" id="IPR016066">
    <property type="entry name" value="A-D-PHexomutase_CS"/>
</dbReference>
<evidence type="ECO:0000256" key="12">
    <source>
        <dbReference type="ARBA" id="ARBA00039995"/>
    </source>
</evidence>
<dbReference type="InterPro" id="IPR016055">
    <property type="entry name" value="A-D-PHexomutase_a/b/a-I/II/III"/>
</dbReference>
<evidence type="ECO:0000256" key="11">
    <source>
        <dbReference type="ARBA" id="ARBA00023235"/>
    </source>
</evidence>
<dbReference type="InterPro" id="IPR005841">
    <property type="entry name" value="Alpha-D-phosphohexomutase_SF"/>
</dbReference>
<dbReference type="Pfam" id="PF00408">
    <property type="entry name" value="PGM_PMM_IV"/>
    <property type="match status" value="1"/>
</dbReference>
<dbReference type="InterPro" id="IPR036900">
    <property type="entry name" value="A-D-PHexomutase_C_sf"/>
</dbReference>
<evidence type="ECO:0000259" key="18">
    <source>
        <dbReference type="Pfam" id="PF02879"/>
    </source>
</evidence>
<feature type="domain" description="Alpha-D-phosphohexomutase alpha/beta/alpha" evidence="18">
    <location>
        <begin position="211"/>
        <end position="317"/>
    </location>
</feature>
<keyword evidence="8" id="KW-0597">Phosphoprotein</keyword>
<dbReference type="Pfam" id="PF02880">
    <property type="entry name" value="PGM_PMM_III"/>
    <property type="match status" value="1"/>
</dbReference>
<evidence type="ECO:0000259" key="16">
    <source>
        <dbReference type="Pfam" id="PF00408"/>
    </source>
</evidence>
<dbReference type="SUPFAM" id="SSF53738">
    <property type="entry name" value="Phosphoglucomutase, first 3 domains"/>
    <property type="match status" value="3"/>
</dbReference>
<dbReference type="AlphaFoldDB" id="A0AAF0I6Z6"/>